<dbReference type="RefSeq" id="WP_418158567.1">
    <property type="nucleotide sequence ID" value="NZ_JBBLZC010000004.1"/>
</dbReference>
<gene>
    <name evidence="2" type="ORF">U1T56_06165</name>
</gene>
<feature type="domain" description="Methylmalonyl-CoA mutase alpha/beta chain catalytic" evidence="1">
    <location>
        <begin position="34"/>
        <end position="454"/>
    </location>
</feature>
<sequence>MTADFPAADRAQWRALVDKVLKGADFERRLVRTTYDGIPVRPLYDIDETAPLRAAAGLPGSAPFLRGATAAGTVAGGWDVRQRHAHPDPAIANAEILEDLERGVTSIQLRFDRALAAGGTTPDGIVAYDLAALERTLEGVYLDLAPVGLDAGARFAEAAELLLALVERRGLDPAAVRADLDADPLGALAQGEALDPAAAHDRALVLARTVAARWPQVGAFLADGRPYHAGGATEAQELACAVASGIFYLRALVEAGIPAAEAARQIGMALAVDADFFLGVAKLRALRRLWARVLEVAGTPEAMRRLRLRAETATRMFSRRDPYVNMLRSTVATFAAAAGGATSITVLPFDHALGFLPDAFARRIARNTQLVLREESNLGRVIDPAGGASYVEALTDQLAKKAWALVQEIERRGGMLAALRAGWLQALVAESWAERLRQLATRREPVTGVSEFPDLYEEPRRGAPLPDLSALVADVRARLGNPTPTPSSGIAAIPAHRLAEPFEALRDRSDAILARTGARPRVFLCNLGRLAEFTARATFAKNLFEAGGLETVASEPIASLEEIGHAFKASGARLAAICSSDENYAAMAEGAARALEHAHAARIYLMGRPEEERRAAYEAAGIDEFVYVGSNVLEMLERAYETLAGEAAA</sequence>
<dbReference type="EMBL" id="JBBLZC010000004">
    <property type="protein sequence ID" value="MEK0082726.1"/>
    <property type="molecule type" value="Genomic_DNA"/>
</dbReference>
<evidence type="ECO:0000313" key="2">
    <source>
        <dbReference type="EMBL" id="MEK0082726.1"/>
    </source>
</evidence>
<dbReference type="PANTHER" id="PTHR48101:SF4">
    <property type="entry name" value="METHYLMALONYL-COA MUTASE, MITOCHONDRIAL"/>
    <property type="match status" value="1"/>
</dbReference>
<proteinExistence type="predicted"/>
<dbReference type="Gene3D" id="3.40.50.280">
    <property type="entry name" value="Cobalamin-binding domain"/>
    <property type="match status" value="1"/>
</dbReference>
<dbReference type="InterPro" id="IPR006099">
    <property type="entry name" value="MeMalonylCoA_mutase_a/b_cat"/>
</dbReference>
<comment type="caution">
    <text evidence="2">The sequence shown here is derived from an EMBL/GenBank/DDBJ whole genome shotgun (WGS) entry which is preliminary data.</text>
</comment>
<evidence type="ECO:0000259" key="1">
    <source>
        <dbReference type="Pfam" id="PF01642"/>
    </source>
</evidence>
<dbReference type="Proteomes" id="UP001375743">
    <property type="component" value="Unassembled WGS sequence"/>
</dbReference>
<organism evidence="2 3">
    <name type="scientific">Benzoatithermus flavus</name>
    <dbReference type="NCBI Taxonomy" id="3108223"/>
    <lineage>
        <taxon>Bacteria</taxon>
        <taxon>Pseudomonadati</taxon>
        <taxon>Pseudomonadota</taxon>
        <taxon>Alphaproteobacteria</taxon>
        <taxon>Geminicoccales</taxon>
        <taxon>Geminicoccaceae</taxon>
        <taxon>Benzoatithermus</taxon>
    </lineage>
</organism>
<dbReference type="Pfam" id="PF01642">
    <property type="entry name" value="MM_CoA_mutase"/>
    <property type="match status" value="1"/>
</dbReference>
<dbReference type="Gene3D" id="3.20.20.240">
    <property type="entry name" value="Methylmalonyl-CoA mutase"/>
    <property type="match status" value="1"/>
</dbReference>
<dbReference type="CDD" id="cd03677">
    <property type="entry name" value="MM_CoA_mutase_beta"/>
    <property type="match status" value="1"/>
</dbReference>
<keyword evidence="3" id="KW-1185">Reference proteome</keyword>
<name>A0ABU8XPD9_9PROT</name>
<reference evidence="2 3" key="1">
    <citation type="submission" date="2024-01" db="EMBL/GenBank/DDBJ databases">
        <title>Multi-omics insights into the function and evolution of sodium benzoate biodegradation pathways in Benzoatithermus flavus gen. nov., sp. nov. from hot spring.</title>
        <authorList>
            <person name="Hu C.-J."/>
            <person name="Li W.-J."/>
        </authorList>
    </citation>
    <scope>NUCLEOTIDE SEQUENCE [LARGE SCALE GENOMIC DNA]</scope>
    <source>
        <strain evidence="2 3">SYSU G07066</strain>
    </source>
</reference>
<protein>
    <submittedName>
        <fullName evidence="2">Methylmalonyl-CoA mutase family protein</fullName>
    </submittedName>
</protein>
<dbReference type="SUPFAM" id="SSF51703">
    <property type="entry name" value="Cobalamin (vitamin B12)-dependent enzymes"/>
    <property type="match status" value="1"/>
</dbReference>
<dbReference type="InterPro" id="IPR016176">
    <property type="entry name" value="Cbl-dep_enz_cat"/>
</dbReference>
<accession>A0ABU8XPD9</accession>
<dbReference type="PANTHER" id="PTHR48101">
    <property type="entry name" value="METHYLMALONYL-COA MUTASE, MITOCHONDRIAL-RELATED"/>
    <property type="match status" value="1"/>
</dbReference>
<evidence type="ECO:0000313" key="3">
    <source>
        <dbReference type="Proteomes" id="UP001375743"/>
    </source>
</evidence>